<dbReference type="InterPro" id="IPR001525">
    <property type="entry name" value="C5_MeTfrase"/>
</dbReference>
<dbReference type="EC" id="2.1.1.37" evidence="8"/>
<reference evidence="9 10" key="1">
    <citation type="submission" date="2020-05" db="EMBL/GenBank/DDBJ databases">
        <title>Erythrobacter mangrovi sp. nov., isolated from rhizosphere soil of mangrove plant (Kandelia candel).</title>
        <authorList>
            <person name="Ye Y.H."/>
        </authorList>
    </citation>
    <scope>NUCLEOTIDE SEQUENCE [LARGE SCALE GENOMIC DNA]</scope>
    <source>
        <strain evidence="9 10">EB310</strain>
    </source>
</reference>
<comment type="catalytic activity">
    <reaction evidence="5 8">
        <text>a 2'-deoxycytidine in DNA + S-adenosyl-L-methionine = a 5-methyl-2'-deoxycytidine in DNA + S-adenosyl-L-homocysteine + H(+)</text>
        <dbReference type="Rhea" id="RHEA:13681"/>
        <dbReference type="Rhea" id="RHEA-COMP:11369"/>
        <dbReference type="Rhea" id="RHEA-COMP:11370"/>
        <dbReference type="ChEBI" id="CHEBI:15378"/>
        <dbReference type="ChEBI" id="CHEBI:57856"/>
        <dbReference type="ChEBI" id="CHEBI:59789"/>
        <dbReference type="ChEBI" id="CHEBI:85452"/>
        <dbReference type="ChEBI" id="CHEBI:85454"/>
        <dbReference type="EC" id="2.1.1.37"/>
    </reaction>
</comment>
<dbReference type="GO" id="GO:0032259">
    <property type="term" value="P:methylation"/>
    <property type="evidence" value="ECO:0007669"/>
    <property type="project" value="UniProtKB-KW"/>
</dbReference>
<evidence type="ECO:0000256" key="2">
    <source>
        <dbReference type="ARBA" id="ARBA00022679"/>
    </source>
</evidence>
<dbReference type="PANTHER" id="PTHR10629">
    <property type="entry name" value="CYTOSINE-SPECIFIC METHYLTRANSFERASE"/>
    <property type="match status" value="1"/>
</dbReference>
<dbReference type="PROSITE" id="PS00095">
    <property type="entry name" value="C5_MTASE_2"/>
    <property type="match status" value="1"/>
</dbReference>
<evidence type="ECO:0000313" key="10">
    <source>
        <dbReference type="Proteomes" id="UP000504693"/>
    </source>
</evidence>
<dbReference type="InterPro" id="IPR018117">
    <property type="entry name" value="C5_DNA_meth_AS"/>
</dbReference>
<evidence type="ECO:0000256" key="1">
    <source>
        <dbReference type="ARBA" id="ARBA00022603"/>
    </source>
</evidence>
<dbReference type="Pfam" id="PF00145">
    <property type="entry name" value="DNA_methylase"/>
    <property type="match status" value="1"/>
</dbReference>
<dbReference type="PRINTS" id="PR00105">
    <property type="entry name" value="C5METTRFRASE"/>
</dbReference>
<accession>A0A7D3XTY0</accession>
<dbReference type="PROSITE" id="PS51679">
    <property type="entry name" value="SAM_MT_C5"/>
    <property type="match status" value="1"/>
</dbReference>
<dbReference type="GO" id="GO:0044027">
    <property type="term" value="P:negative regulation of gene expression via chromosomal CpG island methylation"/>
    <property type="evidence" value="ECO:0007669"/>
    <property type="project" value="TreeGrafter"/>
</dbReference>
<evidence type="ECO:0000256" key="6">
    <source>
        <dbReference type="PROSITE-ProRule" id="PRU01016"/>
    </source>
</evidence>
<name>A0A7D3XTY0_9SPHN</name>
<dbReference type="KEGG" id="emv:HQR01_14890"/>
<evidence type="ECO:0000256" key="8">
    <source>
        <dbReference type="RuleBase" id="RU000417"/>
    </source>
</evidence>
<sequence length="435" mass="48614">MAATLIDLFAGCGGLSLGLSNAGFSPQFAVEAHDDAFQTYSSNLIEGTELDEVWPSWLEKRAWHAEKLLDQHPDQLADLRGKIDLIAGGPPCQGFSMNGLRRPDDPRSRMVEVYLDYVKTIRPRLVLLENVVGFRSMKHRTGATYSEYVESELEALGYDTWSEIIRAADWGVPQRRPRFVLIAALKRSIPGVDPLQRLRVARKAFLRERGLSSDGTTTQDALSDLDETGYTPSLDSDWGHLGFKALQRATKPKSPFQLLMRAGSSNRPTDMRLPRHSATTTDRMRQILKSCERGVCLRPDDRARLGIRKRSTTPLDPLGPAPTISTLPDDFIHYAQPRAMTVREHARLQSFPDWFSFKGPYTTGGSRRRDACPKYTQVGNAVPPLLAEALGETLMGLLSIQQRDEFGHPADSLNVRSKRLTDFREVANGDRITPA</sequence>
<dbReference type="REBASE" id="390180">
    <property type="entry name" value="M.EspEB310ORF14890P"/>
</dbReference>
<evidence type="ECO:0000256" key="7">
    <source>
        <dbReference type="RuleBase" id="RU000416"/>
    </source>
</evidence>
<evidence type="ECO:0000313" key="9">
    <source>
        <dbReference type="EMBL" id="QKG72831.1"/>
    </source>
</evidence>
<gene>
    <name evidence="9" type="ORF">HQR01_14890</name>
</gene>
<dbReference type="NCBIfam" id="TIGR00675">
    <property type="entry name" value="dcm"/>
    <property type="match status" value="1"/>
</dbReference>
<dbReference type="Gene3D" id="3.90.120.10">
    <property type="entry name" value="DNA Methylase, subunit A, domain 2"/>
    <property type="match status" value="1"/>
</dbReference>
<keyword evidence="3 6" id="KW-0949">S-adenosyl-L-methionine</keyword>
<comment type="similarity">
    <text evidence="6 7">Belongs to the class I-like SAM-binding methyltransferase superfamily. C5-methyltransferase family.</text>
</comment>
<dbReference type="GO" id="GO:0003886">
    <property type="term" value="F:DNA (cytosine-5-)-methyltransferase activity"/>
    <property type="evidence" value="ECO:0007669"/>
    <property type="project" value="UniProtKB-EC"/>
</dbReference>
<protein>
    <recommendedName>
        <fullName evidence="8">Cytosine-specific methyltransferase</fullName>
        <ecNumber evidence="8">2.1.1.37</ecNumber>
    </recommendedName>
</protein>
<feature type="active site" evidence="6">
    <location>
        <position position="92"/>
    </location>
</feature>
<evidence type="ECO:0000256" key="3">
    <source>
        <dbReference type="ARBA" id="ARBA00022691"/>
    </source>
</evidence>
<dbReference type="SUPFAM" id="SSF53335">
    <property type="entry name" value="S-adenosyl-L-methionine-dependent methyltransferases"/>
    <property type="match status" value="1"/>
</dbReference>
<proteinExistence type="inferred from homology"/>
<keyword evidence="1 6" id="KW-0489">Methyltransferase</keyword>
<dbReference type="Proteomes" id="UP000504693">
    <property type="component" value="Chromosome"/>
</dbReference>
<evidence type="ECO:0000256" key="4">
    <source>
        <dbReference type="ARBA" id="ARBA00022747"/>
    </source>
</evidence>
<dbReference type="PROSITE" id="PS00094">
    <property type="entry name" value="C5_MTASE_1"/>
    <property type="match status" value="1"/>
</dbReference>
<dbReference type="EMBL" id="CP053921">
    <property type="protein sequence ID" value="QKG72831.1"/>
    <property type="molecule type" value="Genomic_DNA"/>
</dbReference>
<dbReference type="GO" id="GO:0003677">
    <property type="term" value="F:DNA binding"/>
    <property type="evidence" value="ECO:0007669"/>
    <property type="project" value="TreeGrafter"/>
</dbReference>
<dbReference type="Gene3D" id="3.40.50.150">
    <property type="entry name" value="Vaccinia Virus protein VP39"/>
    <property type="match status" value="1"/>
</dbReference>
<organism evidence="9 10">
    <name type="scientific">Erythrobacter mangrovi</name>
    <dbReference type="NCBI Taxonomy" id="2739433"/>
    <lineage>
        <taxon>Bacteria</taxon>
        <taxon>Pseudomonadati</taxon>
        <taxon>Pseudomonadota</taxon>
        <taxon>Alphaproteobacteria</taxon>
        <taxon>Sphingomonadales</taxon>
        <taxon>Erythrobacteraceae</taxon>
        <taxon>Erythrobacter/Porphyrobacter group</taxon>
        <taxon>Erythrobacter</taxon>
    </lineage>
</organism>
<keyword evidence="10" id="KW-1185">Reference proteome</keyword>
<keyword evidence="2 6" id="KW-0808">Transferase</keyword>
<dbReference type="InterPro" id="IPR050390">
    <property type="entry name" value="C5-Methyltransferase"/>
</dbReference>
<dbReference type="AlphaFoldDB" id="A0A7D3XTY0"/>
<dbReference type="InterPro" id="IPR029063">
    <property type="entry name" value="SAM-dependent_MTases_sf"/>
</dbReference>
<keyword evidence="4" id="KW-0680">Restriction system</keyword>
<dbReference type="InterPro" id="IPR031303">
    <property type="entry name" value="C5_meth_CS"/>
</dbReference>
<evidence type="ECO:0000256" key="5">
    <source>
        <dbReference type="ARBA" id="ARBA00047422"/>
    </source>
</evidence>
<dbReference type="PANTHER" id="PTHR10629:SF52">
    <property type="entry name" value="DNA (CYTOSINE-5)-METHYLTRANSFERASE 1"/>
    <property type="match status" value="1"/>
</dbReference>
<dbReference type="GO" id="GO:0009307">
    <property type="term" value="P:DNA restriction-modification system"/>
    <property type="evidence" value="ECO:0007669"/>
    <property type="project" value="UniProtKB-KW"/>
</dbReference>